<dbReference type="Proteomes" id="UP000031443">
    <property type="component" value="Unassembled WGS sequence"/>
</dbReference>
<protein>
    <recommendedName>
        <fullName evidence="4">Zinc finger and SCAN domain-containing protein 29</fullName>
    </recommendedName>
</protein>
<proteinExistence type="predicted"/>
<feature type="region of interest" description="Disordered" evidence="1">
    <location>
        <begin position="1"/>
        <end position="27"/>
    </location>
</feature>
<evidence type="ECO:0008006" key="4">
    <source>
        <dbReference type="Google" id="ProtNLM"/>
    </source>
</evidence>
<accession>M7BMU6</accession>
<sequence length="188" mass="20986">MKIKELRQAYQKTKEANGHSRSEPQTCHFYDELRAILGSAPTMTPPLSVDTCKGGVSRNRDEDFGDEEDNDEEDSANQASRETILPNCQELFIAPEPIPSQGRVLDHEAGEGTSGSIFTEMPQLYRCHCTFLSVDKPLELSRLMGPCLCTLLEVVLPYRQEDLTNLGDHKAIKRSKEGMAQNSSEVVQ</sequence>
<evidence type="ECO:0000256" key="1">
    <source>
        <dbReference type="SAM" id="MobiDB-lite"/>
    </source>
</evidence>
<evidence type="ECO:0000313" key="2">
    <source>
        <dbReference type="EMBL" id="EMP38564.1"/>
    </source>
</evidence>
<reference evidence="3" key="1">
    <citation type="journal article" date="2013" name="Nat. Genet.">
        <title>The draft genomes of soft-shell turtle and green sea turtle yield insights into the development and evolution of the turtle-specific body plan.</title>
        <authorList>
            <person name="Wang Z."/>
            <person name="Pascual-Anaya J."/>
            <person name="Zadissa A."/>
            <person name="Li W."/>
            <person name="Niimura Y."/>
            <person name="Huang Z."/>
            <person name="Li C."/>
            <person name="White S."/>
            <person name="Xiong Z."/>
            <person name="Fang D."/>
            <person name="Wang B."/>
            <person name="Ming Y."/>
            <person name="Chen Y."/>
            <person name="Zheng Y."/>
            <person name="Kuraku S."/>
            <person name="Pignatelli M."/>
            <person name="Herrero J."/>
            <person name="Beal K."/>
            <person name="Nozawa M."/>
            <person name="Li Q."/>
            <person name="Wang J."/>
            <person name="Zhang H."/>
            <person name="Yu L."/>
            <person name="Shigenobu S."/>
            <person name="Wang J."/>
            <person name="Liu J."/>
            <person name="Flicek P."/>
            <person name="Searle S."/>
            <person name="Wang J."/>
            <person name="Kuratani S."/>
            <person name="Yin Y."/>
            <person name="Aken B."/>
            <person name="Zhang G."/>
            <person name="Irie N."/>
        </authorList>
    </citation>
    <scope>NUCLEOTIDE SEQUENCE [LARGE SCALE GENOMIC DNA]</scope>
</reference>
<gene>
    <name evidence="2" type="ORF">UY3_04208</name>
</gene>
<name>M7BMU6_CHEMY</name>
<feature type="compositionally biased region" description="Basic and acidic residues" evidence="1">
    <location>
        <begin position="1"/>
        <end position="22"/>
    </location>
</feature>
<evidence type="ECO:0000313" key="3">
    <source>
        <dbReference type="Proteomes" id="UP000031443"/>
    </source>
</evidence>
<dbReference type="AlphaFoldDB" id="M7BMU6"/>
<keyword evidence="3" id="KW-1185">Reference proteome</keyword>
<dbReference type="EMBL" id="KB519138">
    <property type="protein sequence ID" value="EMP38564.1"/>
    <property type="molecule type" value="Genomic_DNA"/>
</dbReference>
<organism evidence="2 3">
    <name type="scientific">Chelonia mydas</name>
    <name type="common">Green sea-turtle</name>
    <name type="synonym">Chelonia agassizi</name>
    <dbReference type="NCBI Taxonomy" id="8469"/>
    <lineage>
        <taxon>Eukaryota</taxon>
        <taxon>Metazoa</taxon>
        <taxon>Chordata</taxon>
        <taxon>Craniata</taxon>
        <taxon>Vertebrata</taxon>
        <taxon>Euteleostomi</taxon>
        <taxon>Archelosauria</taxon>
        <taxon>Testudinata</taxon>
        <taxon>Testudines</taxon>
        <taxon>Cryptodira</taxon>
        <taxon>Durocryptodira</taxon>
        <taxon>Americhelydia</taxon>
        <taxon>Chelonioidea</taxon>
        <taxon>Cheloniidae</taxon>
        <taxon>Chelonia</taxon>
    </lineage>
</organism>
<feature type="compositionally biased region" description="Acidic residues" evidence="1">
    <location>
        <begin position="63"/>
        <end position="75"/>
    </location>
</feature>
<feature type="region of interest" description="Disordered" evidence="1">
    <location>
        <begin position="40"/>
        <end position="81"/>
    </location>
</feature>